<dbReference type="GO" id="GO:0071972">
    <property type="term" value="F:peptidoglycan L,D-transpeptidase activity"/>
    <property type="evidence" value="ECO:0007669"/>
    <property type="project" value="TreeGrafter"/>
</dbReference>
<dbReference type="InterPro" id="IPR007887">
    <property type="entry name" value="MecA_N"/>
</dbReference>
<dbReference type="InterPro" id="IPR050515">
    <property type="entry name" value="Beta-lactam/transpept"/>
</dbReference>
<keyword evidence="5" id="KW-1185">Reference proteome</keyword>
<dbReference type="Gene3D" id="3.10.450.100">
    <property type="entry name" value="NTF2-like, domain 1"/>
    <property type="match status" value="1"/>
</dbReference>
<evidence type="ECO:0000259" key="3">
    <source>
        <dbReference type="Pfam" id="PF05223"/>
    </source>
</evidence>
<dbReference type="Gene3D" id="3.40.710.10">
    <property type="entry name" value="DD-peptidase/beta-lactamase superfamily"/>
    <property type="match status" value="1"/>
</dbReference>
<feature type="domain" description="NTF2-like N-terminal transpeptidase" evidence="3">
    <location>
        <begin position="57"/>
        <end position="165"/>
    </location>
</feature>
<name>A0A8J3W6Q0_9ACTN</name>
<proteinExistence type="predicted"/>
<dbReference type="InterPro" id="IPR012338">
    <property type="entry name" value="Beta-lactam/transpept-like"/>
</dbReference>
<dbReference type="PANTHER" id="PTHR30627:SF24">
    <property type="entry name" value="PENICILLIN-BINDING PROTEIN 4B"/>
    <property type="match status" value="1"/>
</dbReference>
<dbReference type="PANTHER" id="PTHR30627">
    <property type="entry name" value="PEPTIDOGLYCAN D,D-TRANSPEPTIDASE"/>
    <property type="match status" value="1"/>
</dbReference>
<reference evidence="4 5" key="1">
    <citation type="submission" date="2021-01" db="EMBL/GenBank/DDBJ databases">
        <title>Whole genome shotgun sequence of Planobispora longispora NBRC 13918.</title>
        <authorList>
            <person name="Komaki H."/>
            <person name="Tamura T."/>
        </authorList>
    </citation>
    <scope>NUCLEOTIDE SEQUENCE [LARGE SCALE GENOMIC DNA]</scope>
    <source>
        <strain evidence="4 5">NBRC 13918</strain>
    </source>
</reference>
<dbReference type="Pfam" id="PF00905">
    <property type="entry name" value="Transpeptidase"/>
    <property type="match status" value="1"/>
</dbReference>
<accession>A0A8J3W6Q0</accession>
<evidence type="ECO:0000259" key="2">
    <source>
        <dbReference type="Pfam" id="PF00905"/>
    </source>
</evidence>
<feature type="domain" description="Penicillin-binding protein transpeptidase" evidence="2">
    <location>
        <begin position="265"/>
        <end position="529"/>
    </location>
</feature>
<gene>
    <name evidence="4" type="ORF">Plo01_43590</name>
</gene>
<dbReference type="SUPFAM" id="SSF56601">
    <property type="entry name" value="beta-lactamase/transpeptidase-like"/>
    <property type="match status" value="1"/>
</dbReference>
<dbReference type="RefSeq" id="WP_203892478.1">
    <property type="nucleotide sequence ID" value="NZ_BOOH01000036.1"/>
</dbReference>
<organism evidence="4 5">
    <name type="scientific">Planobispora longispora</name>
    <dbReference type="NCBI Taxonomy" id="28887"/>
    <lineage>
        <taxon>Bacteria</taxon>
        <taxon>Bacillati</taxon>
        <taxon>Actinomycetota</taxon>
        <taxon>Actinomycetes</taxon>
        <taxon>Streptosporangiales</taxon>
        <taxon>Streptosporangiaceae</taxon>
        <taxon>Planobispora</taxon>
    </lineage>
</organism>
<dbReference type="GO" id="GO:0071555">
    <property type="term" value="P:cell wall organization"/>
    <property type="evidence" value="ECO:0007669"/>
    <property type="project" value="TreeGrafter"/>
</dbReference>
<protein>
    <submittedName>
        <fullName evidence="4">Penicillin-binding protein</fullName>
    </submittedName>
</protein>
<evidence type="ECO:0000313" key="4">
    <source>
        <dbReference type="EMBL" id="GIH77930.1"/>
    </source>
</evidence>
<feature type="region of interest" description="Disordered" evidence="1">
    <location>
        <begin position="27"/>
        <end position="55"/>
    </location>
</feature>
<dbReference type="GO" id="GO:0008658">
    <property type="term" value="F:penicillin binding"/>
    <property type="evidence" value="ECO:0007669"/>
    <property type="project" value="InterPro"/>
</dbReference>
<dbReference type="GO" id="GO:0046677">
    <property type="term" value="P:response to antibiotic"/>
    <property type="evidence" value="ECO:0007669"/>
    <property type="project" value="InterPro"/>
</dbReference>
<comment type="caution">
    <text evidence="4">The sequence shown here is derived from an EMBL/GenBank/DDBJ whole genome shotgun (WGS) entry which is preliminary data.</text>
</comment>
<dbReference type="Pfam" id="PF05223">
    <property type="entry name" value="MecA_N"/>
    <property type="match status" value="1"/>
</dbReference>
<dbReference type="InterPro" id="IPR001460">
    <property type="entry name" value="PCN-bd_Tpept"/>
</dbReference>
<sequence length="534" mass="55265">MRTRPVLALLIVVLAIVGGSVYALTRPAESRDGSPAAPAVQGEADDPAVPAGPDAGAEDVARAYLTAWEGADLAAMDRLVVDAPDDFIERHHAFSQELGIESLALTPGTITFQGEQAAEMPFQGVRQVEELGAWPFFSALKLVVRDGRWRVAWAPETLHPALKDGGRLRLRDLPAEPAGLVTRSKERFPHDSGAENYLKLLAGGLSGNAAEGADGLALEAVTPAGEVQRLLEKPSKPGRKVVTTFSRTVQAAAARALDGVERPAAIVAVDSGTGEVLAVADRLGGRNAFLGLYPPGSTFKVVTAAALLSAGLAPDSPLSCPSAYTPPGGHPFRNASTVTAAEGVTLTRAFAVSCNTTFVEQAVAKLQDGGLMRTAESFGFNKELAVPATTCKIGRHADNNELASDAIGHNSVLASPLCMALVAAAAESGVWRQPSMMERQKQEGDEVALPPGVAEGLRAMMRAVVTEGTASGVTLPEGTAGKTGTAEIETGTGTAEHAWFIGYRDGTAFAVLVEQGGGGAATALPVAARFLNSL</sequence>
<dbReference type="AlphaFoldDB" id="A0A8J3W6Q0"/>
<dbReference type="GO" id="GO:0005886">
    <property type="term" value="C:plasma membrane"/>
    <property type="evidence" value="ECO:0007669"/>
    <property type="project" value="TreeGrafter"/>
</dbReference>
<dbReference type="EMBL" id="BOOH01000036">
    <property type="protein sequence ID" value="GIH77930.1"/>
    <property type="molecule type" value="Genomic_DNA"/>
</dbReference>
<evidence type="ECO:0000313" key="5">
    <source>
        <dbReference type="Proteomes" id="UP000616724"/>
    </source>
</evidence>
<evidence type="ECO:0000256" key="1">
    <source>
        <dbReference type="SAM" id="MobiDB-lite"/>
    </source>
</evidence>
<dbReference type="Proteomes" id="UP000616724">
    <property type="component" value="Unassembled WGS sequence"/>
</dbReference>